<keyword evidence="15" id="KW-1185">Reference proteome</keyword>
<evidence type="ECO:0000256" key="11">
    <source>
        <dbReference type="ARBA" id="ARBA00023136"/>
    </source>
</evidence>
<accession>A0A1C3EP92</accession>
<dbReference type="InterPro" id="IPR050083">
    <property type="entry name" value="HtpX_protease"/>
</dbReference>
<evidence type="ECO:0000259" key="13">
    <source>
        <dbReference type="Pfam" id="PF01435"/>
    </source>
</evidence>
<comment type="caution">
    <text evidence="14">The sequence shown here is derived from an EMBL/GenBank/DDBJ whole genome shotgun (WGS) entry which is preliminary data.</text>
</comment>
<dbReference type="GO" id="GO:0046872">
    <property type="term" value="F:metal ion binding"/>
    <property type="evidence" value="ECO:0007669"/>
    <property type="project" value="UniProtKB-KW"/>
</dbReference>
<dbReference type="GO" id="GO:0005886">
    <property type="term" value="C:plasma membrane"/>
    <property type="evidence" value="ECO:0007669"/>
    <property type="project" value="UniProtKB-SubCell"/>
</dbReference>
<keyword evidence="7" id="KW-0378">Hydrolase</keyword>
<evidence type="ECO:0000256" key="8">
    <source>
        <dbReference type="ARBA" id="ARBA00022833"/>
    </source>
</evidence>
<dbReference type="OrthoDB" id="9789270at2"/>
<dbReference type="Gene3D" id="3.30.2010.10">
    <property type="entry name" value="Metalloproteases ('zincins'), catalytic domain"/>
    <property type="match status" value="1"/>
</dbReference>
<evidence type="ECO:0000256" key="5">
    <source>
        <dbReference type="ARBA" id="ARBA00022692"/>
    </source>
</evidence>
<dbReference type="GO" id="GO:0004222">
    <property type="term" value="F:metalloendopeptidase activity"/>
    <property type="evidence" value="ECO:0007669"/>
    <property type="project" value="InterPro"/>
</dbReference>
<keyword evidence="6" id="KW-0479">Metal-binding</keyword>
<dbReference type="PANTHER" id="PTHR43221">
    <property type="entry name" value="PROTEASE HTPX"/>
    <property type="match status" value="1"/>
</dbReference>
<evidence type="ECO:0000256" key="12">
    <source>
        <dbReference type="SAM" id="Phobius"/>
    </source>
</evidence>
<sequence>MAGDMTINTEDDFIALVRKSEIDAKNNPRAYNRKLFVYALFGYGIILLMLVLLLGLVGGLIGTAFFSAGIFILLLKTKIIIPLVLAAWVLMKALWVKMSPPEGMKLNRRDHPELFKEIDQLRRELNSLKIHEVILDDQLNAGVVQHPRLGILGWHKNTLILGYQLLLTMDPEQMRSILAHEFGHLSGNHSRFSGWIYRVRTSWLKVMQACDESDSWGGRMTRAFFNWYAPNFEAYSFALARNNEYEADAIAAKLTSPAIAGSALVNVYATAPFIEQKYWASFYQKADEYETPPFSPFLGLEKFLVDNALGEEELRDRIDLAMKEETHYSNTHPSLKDRMSALAIDATTPEPCINHSAKVWLGDRHHEIVALLDKEWLENNQESWKQRYNYVSDGRQSLAAFSKKMPEVLSDKELWKYAYLTYEFETHSAALPLFMLYQNRNPKDPESAMFVGSILIEQSDDSGLSFLKQAQESSELIRDAANLGYDFLIEQGRDEEAETWWQEATQKYEYFEKIFEEAREFRPLDEYKAPELPDEALRKLTDALSGENKVKEAWVSQKELSDDVGVSAFIVVFSVKFFTLSPEKIEKRLQDALNLEGYWAFICDTDSDRIQLVDKVVANSKKLL</sequence>
<keyword evidence="3" id="KW-1003">Cell membrane</keyword>
<evidence type="ECO:0000313" key="14">
    <source>
        <dbReference type="EMBL" id="ODA35064.1"/>
    </source>
</evidence>
<feature type="transmembrane region" description="Helical" evidence="12">
    <location>
        <begin position="35"/>
        <end position="58"/>
    </location>
</feature>
<reference evidence="14 15" key="1">
    <citation type="submission" date="2016-05" db="EMBL/GenBank/DDBJ databases">
        <title>Genomic Taxonomy of the Vibrionaceae.</title>
        <authorList>
            <person name="Gomez-Gil B."/>
            <person name="Enciso-Ibarra J."/>
        </authorList>
    </citation>
    <scope>NUCLEOTIDE SEQUENCE [LARGE SCALE GENOMIC DNA]</scope>
    <source>
        <strain evidence="14 15">CAIM 1920</strain>
    </source>
</reference>
<evidence type="ECO:0000313" key="15">
    <source>
        <dbReference type="Proteomes" id="UP000094936"/>
    </source>
</evidence>
<comment type="cofactor">
    <cofactor evidence="1">
        <name>Zn(2+)</name>
        <dbReference type="ChEBI" id="CHEBI:29105"/>
    </cofactor>
</comment>
<organism evidence="14 15">
    <name type="scientific">Veronia pacifica</name>
    <dbReference type="NCBI Taxonomy" id="1080227"/>
    <lineage>
        <taxon>Bacteria</taxon>
        <taxon>Pseudomonadati</taxon>
        <taxon>Pseudomonadota</taxon>
        <taxon>Gammaproteobacteria</taxon>
        <taxon>Vibrionales</taxon>
        <taxon>Vibrionaceae</taxon>
        <taxon>Veronia</taxon>
    </lineage>
</organism>
<protein>
    <recommendedName>
        <fullName evidence="13">Peptidase M48 domain-containing protein</fullName>
    </recommendedName>
</protein>
<keyword evidence="9 12" id="KW-1133">Transmembrane helix</keyword>
<evidence type="ECO:0000256" key="1">
    <source>
        <dbReference type="ARBA" id="ARBA00001947"/>
    </source>
</evidence>
<evidence type="ECO:0000256" key="4">
    <source>
        <dbReference type="ARBA" id="ARBA00022670"/>
    </source>
</evidence>
<evidence type="ECO:0000256" key="10">
    <source>
        <dbReference type="ARBA" id="ARBA00023049"/>
    </source>
</evidence>
<dbReference type="AlphaFoldDB" id="A0A1C3EP92"/>
<keyword evidence="4" id="KW-0645">Protease</keyword>
<proteinExistence type="predicted"/>
<keyword evidence="10" id="KW-0482">Metalloprotease</keyword>
<comment type="subcellular location">
    <subcellularLocation>
        <location evidence="2">Cell membrane</location>
        <topology evidence="2">Multi-pass membrane protein</topology>
    </subcellularLocation>
</comment>
<keyword evidence="5 12" id="KW-0812">Transmembrane</keyword>
<dbReference type="EMBL" id="LYBM01000006">
    <property type="protein sequence ID" value="ODA35064.1"/>
    <property type="molecule type" value="Genomic_DNA"/>
</dbReference>
<evidence type="ECO:0000256" key="7">
    <source>
        <dbReference type="ARBA" id="ARBA00022801"/>
    </source>
</evidence>
<evidence type="ECO:0000256" key="9">
    <source>
        <dbReference type="ARBA" id="ARBA00022989"/>
    </source>
</evidence>
<feature type="domain" description="Peptidase M48" evidence="13">
    <location>
        <begin position="156"/>
        <end position="342"/>
    </location>
</feature>
<keyword evidence="8" id="KW-0862">Zinc</keyword>
<gene>
    <name evidence="14" type="ORF">A8L45_05135</name>
</gene>
<dbReference type="CDD" id="cd07328">
    <property type="entry name" value="M48_Ste24p_like"/>
    <property type="match status" value="1"/>
</dbReference>
<evidence type="ECO:0000256" key="2">
    <source>
        <dbReference type="ARBA" id="ARBA00004651"/>
    </source>
</evidence>
<keyword evidence="11 12" id="KW-0472">Membrane</keyword>
<dbReference type="PANTHER" id="PTHR43221:SF1">
    <property type="entry name" value="PROTEASE HTPX"/>
    <property type="match status" value="1"/>
</dbReference>
<name>A0A1C3EP92_9GAMM</name>
<evidence type="ECO:0000256" key="3">
    <source>
        <dbReference type="ARBA" id="ARBA00022475"/>
    </source>
</evidence>
<dbReference type="Pfam" id="PF01435">
    <property type="entry name" value="Peptidase_M48"/>
    <property type="match status" value="1"/>
</dbReference>
<dbReference type="GO" id="GO:0006508">
    <property type="term" value="P:proteolysis"/>
    <property type="evidence" value="ECO:0007669"/>
    <property type="project" value="UniProtKB-KW"/>
</dbReference>
<dbReference type="Proteomes" id="UP000094936">
    <property type="component" value="Unassembled WGS sequence"/>
</dbReference>
<dbReference type="STRING" id="1080227.A8L45_05135"/>
<feature type="transmembrane region" description="Helical" evidence="12">
    <location>
        <begin position="64"/>
        <end position="90"/>
    </location>
</feature>
<evidence type="ECO:0000256" key="6">
    <source>
        <dbReference type="ARBA" id="ARBA00022723"/>
    </source>
</evidence>
<dbReference type="InterPro" id="IPR001915">
    <property type="entry name" value="Peptidase_M48"/>
</dbReference>